<keyword evidence="3" id="KW-1185">Reference proteome</keyword>
<name>B7KC90_GLOC7</name>
<reference evidence="3" key="1">
    <citation type="journal article" date="2011" name="MBio">
        <title>Novel metabolic attributes of the genus Cyanothece, comprising a group of unicellular nitrogen-fixing Cyanobacteria.</title>
        <authorList>
            <person name="Bandyopadhyay A."/>
            <person name="Elvitigala T."/>
            <person name="Welsh E."/>
            <person name="Stockel J."/>
            <person name="Liberton M."/>
            <person name="Min H."/>
            <person name="Sherman L.A."/>
            <person name="Pakrasi H.B."/>
        </authorList>
    </citation>
    <scope>NUCLEOTIDE SEQUENCE [LARGE SCALE GENOMIC DNA]</scope>
    <source>
        <strain evidence="3">PCC 7424</strain>
    </source>
</reference>
<proteinExistence type="predicted"/>
<sequence>MLPVKYTVVILAIILSYGFGSGVVAKEIKSNSDQVNTPSVQKSNKDVKPTPKEPPTQQKCWTRPYC</sequence>
<evidence type="ECO:0000313" key="2">
    <source>
        <dbReference type="EMBL" id="ACK70195.1"/>
    </source>
</evidence>
<dbReference type="HOGENOM" id="CLU_2823932_0_0_3"/>
<feature type="compositionally biased region" description="Polar residues" evidence="1">
    <location>
        <begin position="31"/>
        <end position="42"/>
    </location>
</feature>
<accession>B7KC90</accession>
<protein>
    <submittedName>
        <fullName evidence="2">Uncharacterized protein</fullName>
    </submittedName>
</protein>
<evidence type="ECO:0000256" key="1">
    <source>
        <dbReference type="SAM" id="MobiDB-lite"/>
    </source>
</evidence>
<dbReference type="KEGG" id="cyc:PCC7424_1760"/>
<dbReference type="Proteomes" id="UP000002384">
    <property type="component" value="Chromosome"/>
</dbReference>
<feature type="region of interest" description="Disordered" evidence="1">
    <location>
        <begin position="30"/>
        <end position="66"/>
    </location>
</feature>
<organism evidence="2 3">
    <name type="scientific">Gloeothece citriformis (strain PCC 7424)</name>
    <name type="common">Cyanothece sp. (strain PCC 7424)</name>
    <dbReference type="NCBI Taxonomy" id="65393"/>
    <lineage>
        <taxon>Bacteria</taxon>
        <taxon>Bacillati</taxon>
        <taxon>Cyanobacteriota</taxon>
        <taxon>Cyanophyceae</taxon>
        <taxon>Oscillatoriophycideae</taxon>
        <taxon>Chroococcales</taxon>
        <taxon>Aphanothecaceae</taxon>
        <taxon>Gloeothece</taxon>
        <taxon>Gloeothece citriformis</taxon>
    </lineage>
</organism>
<gene>
    <name evidence="2" type="ordered locus">PCC7424_1760</name>
</gene>
<evidence type="ECO:0000313" key="3">
    <source>
        <dbReference type="Proteomes" id="UP000002384"/>
    </source>
</evidence>
<dbReference type="RefSeq" id="WP_012599138.1">
    <property type="nucleotide sequence ID" value="NC_011729.1"/>
</dbReference>
<dbReference type="EMBL" id="CP001291">
    <property type="protein sequence ID" value="ACK70195.1"/>
    <property type="molecule type" value="Genomic_DNA"/>
</dbReference>
<dbReference type="AlphaFoldDB" id="B7KC90"/>